<comment type="function">
    <text evidence="12">Catalyzes the formation of phosphatidylethanolamine (PtdEtn) from phosphatidylserine (PtdSer).</text>
</comment>
<evidence type="ECO:0000256" key="6">
    <source>
        <dbReference type="ARBA" id="ARBA00023136"/>
    </source>
</evidence>
<comment type="similarity">
    <text evidence="12">Belongs to the phosphatidylserine decarboxylase family. PSD-B subfamily. Prokaryotic type I sub-subfamily.</text>
</comment>
<feature type="chain" id="PRO_5023383473" description="Phosphatidylserine decarboxylase beta chain" evidence="12">
    <location>
        <begin position="1"/>
        <end position="251"/>
    </location>
</feature>
<protein>
    <recommendedName>
        <fullName evidence="12">Phosphatidylserine decarboxylase proenzyme</fullName>
        <ecNumber evidence="12">4.1.1.65</ecNumber>
    </recommendedName>
    <component>
        <recommendedName>
            <fullName evidence="12">Phosphatidylserine decarboxylase alpha chain</fullName>
        </recommendedName>
    </component>
    <component>
        <recommendedName>
            <fullName evidence="12">Phosphatidylserine decarboxylase beta chain</fullName>
        </recommendedName>
    </component>
</protein>
<keyword evidence="7 12" id="KW-0865">Zymogen</keyword>
<evidence type="ECO:0000256" key="10">
    <source>
        <dbReference type="ARBA" id="ARBA00023264"/>
    </source>
</evidence>
<keyword evidence="15" id="KW-1185">Reference proteome</keyword>
<dbReference type="RefSeq" id="WP_070072794.1">
    <property type="nucleotide sequence ID" value="NZ_CP017448.1"/>
</dbReference>
<evidence type="ECO:0000256" key="12">
    <source>
        <dbReference type="HAMAP-Rule" id="MF_00662"/>
    </source>
</evidence>
<evidence type="ECO:0000256" key="1">
    <source>
        <dbReference type="ARBA" id="ARBA00005189"/>
    </source>
</evidence>
<keyword evidence="4 12" id="KW-0210">Decarboxylase</keyword>
<evidence type="ECO:0000256" key="2">
    <source>
        <dbReference type="ARBA" id="ARBA00022475"/>
    </source>
</evidence>
<feature type="active site" description="Schiff-base intermediate with substrate; via pyruvic acid; for decarboxylase activity" evidence="12">
    <location>
        <position position="252"/>
    </location>
</feature>
<feature type="region of interest" description="Disordered" evidence="13">
    <location>
        <begin position="283"/>
        <end position="303"/>
    </location>
</feature>
<dbReference type="GO" id="GO:0006646">
    <property type="term" value="P:phosphatidylethanolamine biosynthetic process"/>
    <property type="evidence" value="ECO:0007669"/>
    <property type="project" value="UniProtKB-UniRule"/>
</dbReference>
<organism evidence="14 15">
    <name type="scientific">Acidihalobacter aeolianus</name>
    <dbReference type="NCBI Taxonomy" id="2792603"/>
    <lineage>
        <taxon>Bacteria</taxon>
        <taxon>Pseudomonadati</taxon>
        <taxon>Pseudomonadota</taxon>
        <taxon>Gammaproteobacteria</taxon>
        <taxon>Chromatiales</taxon>
        <taxon>Ectothiorhodospiraceae</taxon>
        <taxon>Acidihalobacter</taxon>
    </lineage>
</organism>
<dbReference type="GO" id="GO:0004609">
    <property type="term" value="F:phosphatidylserine decarboxylase activity"/>
    <property type="evidence" value="ECO:0007669"/>
    <property type="project" value="UniProtKB-UniRule"/>
</dbReference>
<gene>
    <name evidence="12" type="primary">psd</name>
    <name evidence="14" type="ORF">BJI67_09260</name>
</gene>
<feature type="compositionally biased region" description="Polar residues" evidence="13">
    <location>
        <begin position="283"/>
        <end position="293"/>
    </location>
</feature>
<evidence type="ECO:0000256" key="5">
    <source>
        <dbReference type="ARBA" id="ARBA00023098"/>
    </source>
</evidence>
<comment type="pathway">
    <text evidence="1">Lipid metabolism.</text>
</comment>
<comment type="cofactor">
    <cofactor evidence="12">
        <name>pyruvate</name>
        <dbReference type="ChEBI" id="CHEBI:15361"/>
    </cofactor>
    <text evidence="12">Binds 1 pyruvoyl group covalently per subunit.</text>
</comment>
<comment type="PTM">
    <text evidence="12">Is synthesized initially as an inactive proenzyme. Formation of the active enzyme involves a self-maturation process in which the active site pyruvoyl group is generated from an internal serine residue via an autocatalytic post-translational modification. Two non-identical subunits are generated from the proenzyme in this reaction, and the pyruvate is formed at the N-terminus of the alpha chain, which is derived from the carboxyl end of the proenzyme. The autoendoproteolytic cleavage occurs by a canonical serine protease mechanism, in which the side chain hydroxyl group of the serine supplies its oxygen atom to form the C-terminus of the beta chain, while the remainder of the serine residue undergoes an oxidative deamination to produce ammonia and the pyruvoyl prosthetic group on the alpha chain. During this reaction, the Ser that is part of the protease active site of the proenzyme becomes the pyruvoyl prosthetic group, which constitutes an essential element of the active site of the mature decarboxylase.</text>
</comment>
<keyword evidence="5 12" id="KW-0443">Lipid metabolism</keyword>
<accession>A0A1D8K8E1</accession>
<evidence type="ECO:0000256" key="4">
    <source>
        <dbReference type="ARBA" id="ARBA00022793"/>
    </source>
</evidence>
<evidence type="ECO:0000256" key="13">
    <source>
        <dbReference type="SAM" id="MobiDB-lite"/>
    </source>
</evidence>
<dbReference type="UniPathway" id="UPA00558">
    <property type="reaction ID" value="UER00616"/>
</dbReference>
<dbReference type="InterPro" id="IPR033177">
    <property type="entry name" value="PSD-B"/>
</dbReference>
<reference evidence="14 15" key="1">
    <citation type="submission" date="2016-09" db="EMBL/GenBank/DDBJ databases">
        <title>Acidihalobacter prosperus V6 (DSM14174).</title>
        <authorList>
            <person name="Khaleque H.N."/>
            <person name="Ramsay J.P."/>
            <person name="Murphy R.J.T."/>
            <person name="Kaksonen A.H."/>
            <person name="Boxall N.J."/>
            <person name="Watkin E.L.J."/>
        </authorList>
    </citation>
    <scope>NUCLEOTIDE SEQUENCE [LARGE SCALE GENOMIC DNA]</scope>
    <source>
        <strain evidence="14 15">V6</strain>
    </source>
</reference>
<dbReference type="NCBIfam" id="TIGR00163">
    <property type="entry name" value="PS_decarb"/>
    <property type="match status" value="1"/>
</dbReference>
<dbReference type="InterPro" id="IPR033178">
    <property type="entry name" value="PSD_type1_pro"/>
</dbReference>
<evidence type="ECO:0000313" key="14">
    <source>
        <dbReference type="EMBL" id="AOV17226.1"/>
    </source>
</evidence>
<keyword evidence="10 12" id="KW-1208">Phospholipid metabolism</keyword>
<comment type="subcellular location">
    <subcellularLocation>
        <location evidence="12">Cell membrane</location>
        <topology evidence="12">Peripheral membrane protein</topology>
    </subcellularLocation>
</comment>
<keyword evidence="3 12" id="KW-0444">Lipid biosynthesis</keyword>
<comment type="subunit">
    <text evidence="12">Heterodimer of a large membrane-associated beta subunit and a small pyruvoyl-containing alpha subunit.</text>
</comment>
<dbReference type="Proteomes" id="UP000095342">
    <property type="component" value="Chromosome"/>
</dbReference>
<proteinExistence type="inferred from homology"/>
<evidence type="ECO:0000256" key="11">
    <source>
        <dbReference type="ARBA" id="ARBA00023317"/>
    </source>
</evidence>
<dbReference type="Pfam" id="PF02666">
    <property type="entry name" value="PS_Dcarbxylase"/>
    <property type="match status" value="1"/>
</dbReference>
<keyword evidence="11 12" id="KW-0670">Pyruvate</keyword>
<dbReference type="AlphaFoldDB" id="A0A1D8K8E1"/>
<name>A0A1D8K8E1_9GAMM</name>
<keyword evidence="2 12" id="KW-1003">Cell membrane</keyword>
<evidence type="ECO:0000256" key="8">
    <source>
        <dbReference type="ARBA" id="ARBA00023209"/>
    </source>
</evidence>
<dbReference type="GO" id="GO:0005886">
    <property type="term" value="C:plasma membrane"/>
    <property type="evidence" value="ECO:0007669"/>
    <property type="project" value="UniProtKB-SubCell"/>
</dbReference>
<dbReference type="KEGG" id="aaeo:BJI67_09260"/>
<feature type="active site" description="Charge relay system; for autoendoproteolytic cleavage activity" evidence="12">
    <location>
        <position position="90"/>
    </location>
</feature>
<evidence type="ECO:0000313" key="15">
    <source>
        <dbReference type="Proteomes" id="UP000095342"/>
    </source>
</evidence>
<feature type="active site" description="Charge relay system; for autoendoproteolytic cleavage activity" evidence="12">
    <location>
        <position position="146"/>
    </location>
</feature>
<feature type="site" description="Cleavage (non-hydrolytic); by autocatalysis" evidence="12">
    <location>
        <begin position="251"/>
        <end position="252"/>
    </location>
</feature>
<dbReference type="InterPro" id="IPR003817">
    <property type="entry name" value="PS_Dcarbxylase"/>
</dbReference>
<evidence type="ECO:0000256" key="9">
    <source>
        <dbReference type="ARBA" id="ARBA00023239"/>
    </source>
</evidence>
<dbReference type="HAMAP" id="MF_00662">
    <property type="entry name" value="PS_decarb_PSD_B_type1"/>
    <property type="match status" value="1"/>
</dbReference>
<keyword evidence="9 12" id="KW-0456">Lyase</keyword>
<feature type="modified residue" description="Pyruvic acid (Ser); by autocatalysis" evidence="12">
    <location>
        <position position="252"/>
    </location>
</feature>
<keyword evidence="6 12" id="KW-0472">Membrane</keyword>
<sequence length="303" mass="32772">MLTDYLKSWPLYLLPHHAISRIIYGLTRIRSPLAASVIRSFVRAYDVDLSDAIQSDPKAYPSFNAFFTRALRPDARPLDPAGDAVASPVDGTVSALGGIYEDRIFQAKGRDYSLAELLAGEPAARAYRGGSFATLYLSPRDYHRIHMPLDGTLTHMTYVPGRLFSVAPHTVATVPRLFARNERVIAHFDTPAGPMAVVMVGAINVAAIETVWAGLVTPPAGRHVCELDYPDTGERSVRLARGEELGRFNMGSTVILLFAPGAVAWLPSLETGSSIRMGQRLATNTAQHDSGSGTFPGEGDHLG</sequence>
<keyword evidence="8 12" id="KW-0594">Phospholipid biosynthesis</keyword>
<dbReference type="EMBL" id="CP017448">
    <property type="protein sequence ID" value="AOV17226.1"/>
    <property type="molecule type" value="Genomic_DNA"/>
</dbReference>
<evidence type="ECO:0000256" key="7">
    <source>
        <dbReference type="ARBA" id="ARBA00023145"/>
    </source>
</evidence>
<dbReference type="PANTHER" id="PTHR10067">
    <property type="entry name" value="PHOSPHATIDYLSERINE DECARBOXYLASE"/>
    <property type="match status" value="1"/>
</dbReference>
<dbReference type="PANTHER" id="PTHR10067:SF6">
    <property type="entry name" value="PHOSPHATIDYLSERINE DECARBOXYLASE PROENZYME, MITOCHONDRIAL"/>
    <property type="match status" value="1"/>
</dbReference>
<evidence type="ECO:0000256" key="3">
    <source>
        <dbReference type="ARBA" id="ARBA00022516"/>
    </source>
</evidence>
<comment type="catalytic activity">
    <reaction evidence="12">
        <text>a 1,2-diacyl-sn-glycero-3-phospho-L-serine + H(+) = a 1,2-diacyl-sn-glycero-3-phosphoethanolamine + CO2</text>
        <dbReference type="Rhea" id="RHEA:20828"/>
        <dbReference type="ChEBI" id="CHEBI:15378"/>
        <dbReference type="ChEBI" id="CHEBI:16526"/>
        <dbReference type="ChEBI" id="CHEBI:57262"/>
        <dbReference type="ChEBI" id="CHEBI:64612"/>
        <dbReference type="EC" id="4.1.1.65"/>
    </reaction>
</comment>
<feature type="chain" id="PRO_5023383472" description="Phosphatidylserine decarboxylase alpha chain" evidence="12">
    <location>
        <begin position="252"/>
        <end position="303"/>
    </location>
</feature>
<dbReference type="EC" id="4.1.1.65" evidence="12"/>
<feature type="active site" description="Charge relay system; for autoendoproteolytic cleavage activity" evidence="12">
    <location>
        <position position="252"/>
    </location>
</feature>
<comment type="pathway">
    <text evidence="12">Phospholipid metabolism; phosphatidylethanolamine biosynthesis; phosphatidylethanolamine from CDP-diacylglycerol: step 2/2.</text>
</comment>